<feature type="compositionally biased region" description="Pro residues" evidence="1">
    <location>
        <begin position="31"/>
        <end position="41"/>
    </location>
</feature>
<feature type="compositionally biased region" description="Polar residues" evidence="1">
    <location>
        <begin position="16"/>
        <end position="26"/>
    </location>
</feature>
<feature type="region of interest" description="Disordered" evidence="1">
    <location>
        <begin position="1"/>
        <end position="63"/>
    </location>
</feature>
<organism evidence="2 3">
    <name type="scientific">Periconia digitata</name>
    <dbReference type="NCBI Taxonomy" id="1303443"/>
    <lineage>
        <taxon>Eukaryota</taxon>
        <taxon>Fungi</taxon>
        <taxon>Dikarya</taxon>
        <taxon>Ascomycota</taxon>
        <taxon>Pezizomycotina</taxon>
        <taxon>Dothideomycetes</taxon>
        <taxon>Pleosporomycetidae</taxon>
        <taxon>Pleosporales</taxon>
        <taxon>Massarineae</taxon>
        <taxon>Periconiaceae</taxon>
        <taxon>Periconia</taxon>
    </lineage>
</organism>
<proteinExistence type="predicted"/>
<dbReference type="Proteomes" id="UP001152607">
    <property type="component" value="Unassembled WGS sequence"/>
</dbReference>
<evidence type="ECO:0000313" key="2">
    <source>
        <dbReference type="EMBL" id="CAI6342180.1"/>
    </source>
</evidence>
<gene>
    <name evidence="2" type="ORF">PDIGIT_LOCUS15385</name>
</gene>
<dbReference type="AlphaFoldDB" id="A0A9W4UU01"/>
<name>A0A9W4UU01_9PLEO</name>
<feature type="compositionally biased region" description="Basic and acidic residues" evidence="1">
    <location>
        <begin position="143"/>
        <end position="154"/>
    </location>
</feature>
<comment type="caution">
    <text evidence="2">The sequence shown here is derived from an EMBL/GenBank/DDBJ whole genome shotgun (WGS) entry which is preliminary data.</text>
</comment>
<feature type="region of interest" description="Disordered" evidence="1">
    <location>
        <begin position="252"/>
        <end position="278"/>
    </location>
</feature>
<evidence type="ECO:0000256" key="1">
    <source>
        <dbReference type="SAM" id="MobiDB-lite"/>
    </source>
</evidence>
<protein>
    <submittedName>
        <fullName evidence="2">Uncharacterized protein</fullName>
    </submittedName>
</protein>
<reference evidence="2" key="1">
    <citation type="submission" date="2023-01" db="EMBL/GenBank/DDBJ databases">
        <authorList>
            <person name="Van Ghelder C."/>
            <person name="Rancurel C."/>
        </authorList>
    </citation>
    <scope>NUCLEOTIDE SEQUENCE</scope>
    <source>
        <strain evidence="2">CNCM I-4278</strain>
    </source>
</reference>
<accession>A0A9W4UU01</accession>
<feature type="compositionally biased region" description="Basic and acidic residues" evidence="1">
    <location>
        <begin position="161"/>
        <end position="170"/>
    </location>
</feature>
<sequence length="300" mass="33479">MYSISPSPGYIFVPTSPGNGSTTLRATETPPSSPRYIPPSPKLSSTHPEKECSPRFSPTLSQHPRTPMLAEYTTNSPAYIPMSPHYNIGTPIVGMTSTSASPIQWPASPRYSPVSPILSPALPTYPPTAEGPTNEDSTLLNDQHSRPTLWERRVTTKRKRQEQGETRHDSNSNNGSADNVEGGPSTKRAKMTSISEELRVFTQRVSEQEQEMENLACRNKFLENELVEQKTRNEMEYLLRLESQAMVLQANKDKEKAEAAAKEEKKKREEAESKQKKAEAEVAALRLLLDNIRKMASPNN</sequence>
<dbReference type="EMBL" id="CAOQHR010000013">
    <property type="protein sequence ID" value="CAI6342180.1"/>
    <property type="molecule type" value="Genomic_DNA"/>
</dbReference>
<evidence type="ECO:0000313" key="3">
    <source>
        <dbReference type="Proteomes" id="UP001152607"/>
    </source>
</evidence>
<feature type="region of interest" description="Disordered" evidence="1">
    <location>
        <begin position="118"/>
        <end position="190"/>
    </location>
</feature>
<dbReference type="OrthoDB" id="696816at2759"/>
<keyword evidence="3" id="KW-1185">Reference proteome</keyword>